<evidence type="ECO:0000313" key="2">
    <source>
        <dbReference type="Proteomes" id="UP000299102"/>
    </source>
</evidence>
<sequence>MGQARQLATMGQLRSLLSHGGGGRYQSIVTSYLYAVHFMGFFIKYLRNKRAHESPESAWSPPPMYTRTPERDSGASPAFWYGIAYLIEGHRADREGNSYSLY</sequence>
<reference evidence="1 2" key="1">
    <citation type="journal article" date="2019" name="Commun. Biol.">
        <title>The bagworm genome reveals a unique fibroin gene that provides high tensile strength.</title>
        <authorList>
            <person name="Kono N."/>
            <person name="Nakamura H."/>
            <person name="Ohtoshi R."/>
            <person name="Tomita M."/>
            <person name="Numata K."/>
            <person name="Arakawa K."/>
        </authorList>
    </citation>
    <scope>NUCLEOTIDE SEQUENCE [LARGE SCALE GENOMIC DNA]</scope>
</reference>
<evidence type="ECO:0000313" key="1">
    <source>
        <dbReference type="EMBL" id="GBP07424.1"/>
    </source>
</evidence>
<dbReference type="Proteomes" id="UP000299102">
    <property type="component" value="Unassembled WGS sequence"/>
</dbReference>
<proteinExistence type="predicted"/>
<dbReference type="EMBL" id="BGZK01004181">
    <property type="protein sequence ID" value="GBP07424.1"/>
    <property type="molecule type" value="Genomic_DNA"/>
</dbReference>
<keyword evidence="2" id="KW-1185">Reference proteome</keyword>
<name>A0A4C1SZW4_EUMVA</name>
<protein>
    <submittedName>
        <fullName evidence="1">Uncharacterized protein</fullName>
    </submittedName>
</protein>
<accession>A0A4C1SZW4</accession>
<comment type="caution">
    <text evidence="1">The sequence shown here is derived from an EMBL/GenBank/DDBJ whole genome shotgun (WGS) entry which is preliminary data.</text>
</comment>
<gene>
    <name evidence="1" type="ORF">EVAR_93583_1</name>
</gene>
<dbReference type="AlphaFoldDB" id="A0A4C1SZW4"/>
<organism evidence="1 2">
    <name type="scientific">Eumeta variegata</name>
    <name type="common">Bagworm moth</name>
    <name type="synonym">Eumeta japonica</name>
    <dbReference type="NCBI Taxonomy" id="151549"/>
    <lineage>
        <taxon>Eukaryota</taxon>
        <taxon>Metazoa</taxon>
        <taxon>Ecdysozoa</taxon>
        <taxon>Arthropoda</taxon>
        <taxon>Hexapoda</taxon>
        <taxon>Insecta</taxon>
        <taxon>Pterygota</taxon>
        <taxon>Neoptera</taxon>
        <taxon>Endopterygota</taxon>
        <taxon>Lepidoptera</taxon>
        <taxon>Glossata</taxon>
        <taxon>Ditrysia</taxon>
        <taxon>Tineoidea</taxon>
        <taxon>Psychidae</taxon>
        <taxon>Oiketicinae</taxon>
        <taxon>Eumeta</taxon>
    </lineage>
</organism>